<proteinExistence type="predicted"/>
<protein>
    <submittedName>
        <fullName evidence="2">Uncharacterized protein</fullName>
    </submittedName>
</protein>
<name>A0ABV5Q8U6_9ACTN</name>
<feature type="compositionally biased region" description="Low complexity" evidence="1">
    <location>
        <begin position="48"/>
        <end position="69"/>
    </location>
</feature>
<evidence type="ECO:0000313" key="2">
    <source>
        <dbReference type="EMBL" id="MFB9531398.1"/>
    </source>
</evidence>
<evidence type="ECO:0000256" key="1">
    <source>
        <dbReference type="SAM" id="MobiDB-lite"/>
    </source>
</evidence>
<keyword evidence="3" id="KW-1185">Reference proteome</keyword>
<feature type="non-terminal residue" evidence="2">
    <location>
        <position position="1"/>
    </location>
</feature>
<reference evidence="2 3" key="1">
    <citation type="submission" date="2024-09" db="EMBL/GenBank/DDBJ databases">
        <authorList>
            <person name="Sun Q."/>
            <person name="Mori K."/>
        </authorList>
    </citation>
    <scope>NUCLEOTIDE SEQUENCE [LARGE SCALE GENOMIC DNA]</scope>
    <source>
        <strain evidence="2 3">JCM 3323</strain>
    </source>
</reference>
<gene>
    <name evidence="2" type="ORF">ACFFRN_32765</name>
</gene>
<sequence length="84" mass="9287">GEQAAWCLLGRCDQNANTIPQLNVIDQLRLVNVWSSTQFIGIPRLTRPGRPGQSRTPPPQQRRSPSAGPAFGAWRRWAEPVTPG</sequence>
<accession>A0ABV5Q8U6</accession>
<comment type="caution">
    <text evidence="2">The sequence shown here is derived from an EMBL/GenBank/DDBJ whole genome shotgun (WGS) entry which is preliminary data.</text>
</comment>
<dbReference type="RefSeq" id="WP_379479152.1">
    <property type="nucleotide sequence ID" value="NZ_JBHMCE010000011.1"/>
</dbReference>
<feature type="region of interest" description="Disordered" evidence="1">
    <location>
        <begin position="43"/>
        <end position="84"/>
    </location>
</feature>
<evidence type="ECO:0000313" key="3">
    <source>
        <dbReference type="Proteomes" id="UP001589646"/>
    </source>
</evidence>
<dbReference type="Proteomes" id="UP001589646">
    <property type="component" value="Unassembled WGS sequence"/>
</dbReference>
<dbReference type="EMBL" id="JBHMCE010000011">
    <property type="protein sequence ID" value="MFB9531398.1"/>
    <property type="molecule type" value="Genomic_DNA"/>
</dbReference>
<organism evidence="2 3">
    <name type="scientific">Nonomuraea roseola</name>
    <dbReference type="NCBI Taxonomy" id="46179"/>
    <lineage>
        <taxon>Bacteria</taxon>
        <taxon>Bacillati</taxon>
        <taxon>Actinomycetota</taxon>
        <taxon>Actinomycetes</taxon>
        <taxon>Streptosporangiales</taxon>
        <taxon>Streptosporangiaceae</taxon>
        <taxon>Nonomuraea</taxon>
    </lineage>
</organism>